<keyword evidence="3" id="KW-1185">Reference proteome</keyword>
<keyword evidence="1" id="KW-0812">Transmembrane</keyword>
<evidence type="ECO:0000313" key="3">
    <source>
        <dbReference type="Proteomes" id="UP001272987"/>
    </source>
</evidence>
<dbReference type="EMBL" id="JARAWP010000036">
    <property type="protein sequence ID" value="MDX3024535.1"/>
    <property type="molecule type" value="Genomic_DNA"/>
</dbReference>
<evidence type="ECO:0000313" key="2">
    <source>
        <dbReference type="EMBL" id="MDX3024535.1"/>
    </source>
</evidence>
<comment type="caution">
    <text evidence="2">The sequence shown here is derived from an EMBL/GenBank/DDBJ whole genome shotgun (WGS) entry which is preliminary data.</text>
</comment>
<protein>
    <recommendedName>
        <fullName evidence="4">DUF2637 domain-containing protein</fullName>
    </recommendedName>
</protein>
<feature type="transmembrane region" description="Helical" evidence="1">
    <location>
        <begin position="21"/>
        <end position="40"/>
    </location>
</feature>
<name>A0ABU4M980_9ACTN</name>
<feature type="transmembrane region" description="Helical" evidence="1">
    <location>
        <begin position="102"/>
        <end position="125"/>
    </location>
</feature>
<feature type="transmembrane region" description="Helical" evidence="1">
    <location>
        <begin position="46"/>
        <end position="65"/>
    </location>
</feature>
<gene>
    <name evidence="2" type="ORF">PV666_42675</name>
</gene>
<accession>A0ABU4M980</accession>
<evidence type="ECO:0000256" key="1">
    <source>
        <dbReference type="SAM" id="Phobius"/>
    </source>
</evidence>
<sequence>MKKETNMRAVGGRVAHWGLPAGLTGLSLGWTVYAVGEILSRQAPEVLAYTVAGIYDAVWLYALAMETAHRRQGSNGTLPKVLGWLFLVTSVGVLFTHGLMDATAVVAVIGAIVPAAAKATLIMAVERDATRISAAAQERIDAVRSATRDQVAVGRAVTRAKADRQTTAAALDREERTARGKAQKTRHKAAKDLARVTEKSPVDGMDAVAEIPALFSDDDLARVLGQWTAGDTGDTPAVSPGVSPAMSLPVSPVSPQVGPVSPPAEITAPAEGDGDAGAVDMAGLAEAAAVAGVDTPQPGESLSEAQLTVVLRWLRHSENPPLSYRRALAAYRAAGFSAKEERVRKAYAALVDAEGADA</sequence>
<dbReference type="Proteomes" id="UP001272987">
    <property type="component" value="Unassembled WGS sequence"/>
</dbReference>
<reference evidence="2 3" key="1">
    <citation type="journal article" date="2023" name="Microb. Genom.">
        <title>Mesoterricola silvestris gen. nov., sp. nov., Mesoterricola sediminis sp. nov., Geothrix oryzae sp. nov., Geothrix edaphica sp. nov., Geothrix rubra sp. nov., and Geothrix limicola sp. nov., six novel members of Acidobacteriota isolated from soils.</title>
        <authorList>
            <person name="Weisberg A.J."/>
            <person name="Pearce E."/>
            <person name="Kramer C.G."/>
            <person name="Chang J.H."/>
            <person name="Clarke C.R."/>
        </authorList>
    </citation>
    <scope>NUCLEOTIDE SEQUENCE [LARGE SCALE GENOMIC DNA]</scope>
    <source>
        <strain evidence="2 3">NB05-1H</strain>
    </source>
</reference>
<keyword evidence="1" id="KW-0472">Membrane</keyword>
<proteinExistence type="predicted"/>
<evidence type="ECO:0008006" key="4">
    <source>
        <dbReference type="Google" id="ProtNLM"/>
    </source>
</evidence>
<keyword evidence="1" id="KW-1133">Transmembrane helix</keyword>
<feature type="transmembrane region" description="Helical" evidence="1">
    <location>
        <begin position="77"/>
        <end position="96"/>
    </location>
</feature>
<organism evidence="2 3">
    <name type="scientific">Streptomyces acidiscabies</name>
    <dbReference type="NCBI Taxonomy" id="42234"/>
    <lineage>
        <taxon>Bacteria</taxon>
        <taxon>Bacillati</taxon>
        <taxon>Actinomycetota</taxon>
        <taxon>Actinomycetes</taxon>
        <taxon>Kitasatosporales</taxon>
        <taxon>Streptomycetaceae</taxon>
        <taxon>Streptomyces</taxon>
    </lineage>
</organism>
<dbReference type="RefSeq" id="WP_162947341.1">
    <property type="nucleotide sequence ID" value="NZ_CP122369.1"/>
</dbReference>